<dbReference type="EMBL" id="AVOT02153266">
    <property type="protein sequence ID" value="MBW0593251.1"/>
    <property type="molecule type" value="Genomic_DNA"/>
</dbReference>
<dbReference type="OrthoDB" id="5552562at2759"/>
<organism evidence="2 3">
    <name type="scientific">Austropuccinia psidii MF-1</name>
    <dbReference type="NCBI Taxonomy" id="1389203"/>
    <lineage>
        <taxon>Eukaryota</taxon>
        <taxon>Fungi</taxon>
        <taxon>Dikarya</taxon>
        <taxon>Basidiomycota</taxon>
        <taxon>Pucciniomycotina</taxon>
        <taxon>Pucciniomycetes</taxon>
        <taxon>Pucciniales</taxon>
        <taxon>Sphaerophragmiaceae</taxon>
        <taxon>Austropuccinia</taxon>
    </lineage>
</organism>
<feature type="region of interest" description="Disordered" evidence="1">
    <location>
        <begin position="69"/>
        <end position="113"/>
    </location>
</feature>
<feature type="compositionally biased region" description="Basic residues" evidence="1">
    <location>
        <begin position="103"/>
        <end position="113"/>
    </location>
</feature>
<reference evidence="2" key="1">
    <citation type="submission" date="2021-03" db="EMBL/GenBank/DDBJ databases">
        <title>Draft genome sequence of rust myrtle Austropuccinia psidii MF-1, a brazilian biotype.</title>
        <authorList>
            <person name="Quecine M.C."/>
            <person name="Pachon D.M.R."/>
            <person name="Bonatelli M.L."/>
            <person name="Correr F.H."/>
            <person name="Franceschini L.M."/>
            <person name="Leite T.F."/>
            <person name="Margarido G.R.A."/>
            <person name="Almeida C.A."/>
            <person name="Ferrarezi J.A."/>
            <person name="Labate C.A."/>
        </authorList>
    </citation>
    <scope>NUCLEOTIDE SEQUENCE</scope>
    <source>
        <strain evidence="2">MF-1</strain>
    </source>
</reference>
<gene>
    <name evidence="2" type="ORF">O181_132966</name>
</gene>
<keyword evidence="3" id="KW-1185">Reference proteome</keyword>
<evidence type="ECO:0000313" key="3">
    <source>
        <dbReference type="Proteomes" id="UP000765509"/>
    </source>
</evidence>
<dbReference type="AlphaFoldDB" id="A0A9Q3L6S9"/>
<comment type="caution">
    <text evidence="2">The sequence shown here is derived from an EMBL/GenBank/DDBJ whole genome shotgun (WGS) entry which is preliminary data.</text>
</comment>
<evidence type="ECO:0000256" key="1">
    <source>
        <dbReference type="SAM" id="MobiDB-lite"/>
    </source>
</evidence>
<dbReference type="Proteomes" id="UP000765509">
    <property type="component" value="Unassembled WGS sequence"/>
</dbReference>
<protein>
    <submittedName>
        <fullName evidence="2">Uncharacterized protein</fullName>
    </submittedName>
</protein>
<name>A0A9Q3L6S9_9BASI</name>
<evidence type="ECO:0000313" key="2">
    <source>
        <dbReference type="EMBL" id="MBW0593251.1"/>
    </source>
</evidence>
<proteinExistence type="predicted"/>
<accession>A0A9Q3L6S9</accession>
<sequence length="144" mass="16808">MKEAVHVLLYIADFISLVSRSGDWSERALIHHFRKGLPSRIMDQLASHPSRIDSLQDFMDITLELDTRYHERQKEKSHHQEKKQEASKLNYSHTQNSSSSNQNKKKNFKKRDKPHFSLLNKDFELMGCQPVTQNQSTSMTAKIP</sequence>